<evidence type="ECO:0000313" key="1">
    <source>
        <dbReference type="EMBL" id="RZU41658.1"/>
    </source>
</evidence>
<dbReference type="AlphaFoldDB" id="A0A4Q7YVI0"/>
<protein>
    <submittedName>
        <fullName evidence="1">Uncharacterized protein</fullName>
    </submittedName>
</protein>
<dbReference type="OrthoDB" id="7275869at2"/>
<accession>A0A4Q7YVI0</accession>
<organism evidence="1 2">
    <name type="scientific">Edaphobacter modestus</name>
    <dbReference type="NCBI Taxonomy" id="388466"/>
    <lineage>
        <taxon>Bacteria</taxon>
        <taxon>Pseudomonadati</taxon>
        <taxon>Acidobacteriota</taxon>
        <taxon>Terriglobia</taxon>
        <taxon>Terriglobales</taxon>
        <taxon>Acidobacteriaceae</taxon>
        <taxon>Edaphobacter</taxon>
    </lineage>
</organism>
<dbReference type="Proteomes" id="UP000292958">
    <property type="component" value="Unassembled WGS sequence"/>
</dbReference>
<reference evidence="1 2" key="1">
    <citation type="submission" date="2019-02" db="EMBL/GenBank/DDBJ databases">
        <title>Genomic Encyclopedia of Archaeal and Bacterial Type Strains, Phase II (KMG-II): from individual species to whole genera.</title>
        <authorList>
            <person name="Goeker M."/>
        </authorList>
    </citation>
    <scope>NUCLEOTIDE SEQUENCE [LARGE SCALE GENOMIC DNA]</scope>
    <source>
        <strain evidence="1 2">DSM 18101</strain>
    </source>
</reference>
<keyword evidence="2" id="KW-1185">Reference proteome</keyword>
<name>A0A4Q7YVI0_9BACT</name>
<dbReference type="EMBL" id="SHKW01000001">
    <property type="protein sequence ID" value="RZU41658.1"/>
    <property type="molecule type" value="Genomic_DNA"/>
</dbReference>
<gene>
    <name evidence="1" type="ORF">BDD14_3184</name>
</gene>
<sequence>MTRMRFNLLICYIVWALTYGAVLPAQAPNKEVSSPTIPKNTSANPELLRLVIADQWDRGNDMFGKGQVRASSDLDWKATTKHDVERHEAVRSLLADGKLKTKEDFSYASIIFQHSSDPADLMLAHVLSSTAYGMGGADRWMMAATMDRYLQSIKQPQIFGTQFRTNDGGHTWTMEPYNRNTVTDAERALWCVIPLEQQEKVLQQYQKGNPRSSTEIEGCK</sequence>
<comment type="caution">
    <text evidence="1">The sequence shown here is derived from an EMBL/GenBank/DDBJ whole genome shotgun (WGS) entry which is preliminary data.</text>
</comment>
<evidence type="ECO:0000313" key="2">
    <source>
        <dbReference type="Proteomes" id="UP000292958"/>
    </source>
</evidence>
<proteinExistence type="predicted"/>